<dbReference type="Proteomes" id="UP000186804">
    <property type="component" value="Unassembled WGS sequence"/>
</dbReference>
<evidence type="ECO:0000256" key="2">
    <source>
        <dbReference type="SAM" id="Phobius"/>
    </source>
</evidence>
<evidence type="ECO:0000256" key="1">
    <source>
        <dbReference type="SAM" id="MobiDB-lite"/>
    </source>
</evidence>
<dbReference type="GeneID" id="92366117"/>
<proteinExistence type="predicted"/>
<dbReference type="EMBL" id="LRBS01000104">
    <property type="protein sequence ID" value="OII73309.1"/>
    <property type="molecule type" value="Genomic_DNA"/>
</dbReference>
<evidence type="ECO:0000313" key="4">
    <source>
        <dbReference type="Proteomes" id="UP000186804"/>
    </source>
</evidence>
<feature type="compositionally biased region" description="Polar residues" evidence="1">
    <location>
        <begin position="144"/>
        <end position="156"/>
    </location>
</feature>
<comment type="caution">
    <text evidence="3">The sequence shown here is derived from an EMBL/GenBank/DDBJ whole genome shotgun (WGS) entry which is preliminary data.</text>
</comment>
<keyword evidence="2" id="KW-1133">Transmembrane helix</keyword>
<protein>
    <submittedName>
        <fullName evidence="3">Uncharacterized protein</fullName>
    </submittedName>
</protein>
<keyword evidence="2" id="KW-0812">Transmembrane</keyword>
<gene>
    <name evidence="3" type="ORF">cand_019330</name>
</gene>
<sequence>MYTSKWTGLKFIHLTLIVVICSHNSIFSLMAKNTYSPNLKLQDESLSEDIKFELLKHTMGSKPNIQPADTDINTLDLKNEPEISNSLNYETPLLINKSNVEENIENKLTKEMNFEVASEYRSDEESQENDTKNFGEKSQEDMFDSSTEVTITPSNGPTFKKMNINYDKDEDTNFDSIELIKKQNREIPEFYYQGPQIKEYQGDNTNPNIKLNTATNRQYIQDQKVKQIEKYVGKENFPIINPIMTINKPVNISQSTVAEVNPAFNTLGSMGPINYKIIIPSSSINPVPTQNFFQAPINNKPEIIVKDSMIKKPKILTSKERIIPKQKEIIQSRPEIMQLTKKVMPIRNKVAEQTKVIPVPVKKVITPIKKKVEVIPAIKKLTIPKIPNKTVKYVSKPLTIVKQPPPMLQVINRIPTLIGHIQEPKPKLIKSKLRKRLIPVVTKKPKPKTQKFLATEKGYKLNNSRFSNEVKVKELKVIEPSKVVIKEIKPIPVKSQLMKQNTIKEQNFNQPNIIIQSDSQEKPQLESGILNKGILNYPLLSNAEFGIPNFQTQQLKIPDVKVMGETFGLDMNKALPSIPGRSYSNQAPWYRQSTILFILMIIIVIIGLGCFFLFYFSR</sequence>
<keyword evidence="4" id="KW-1185">Reference proteome</keyword>
<feature type="compositionally biased region" description="Basic and acidic residues" evidence="1">
    <location>
        <begin position="120"/>
        <end position="140"/>
    </location>
</feature>
<reference evidence="3 4" key="1">
    <citation type="submission" date="2016-10" db="EMBL/GenBank/DDBJ databases">
        <title>Reductive evolution of mitochondrial metabolism and differential evolution of invasion-related proteins in Cryptosporidium.</title>
        <authorList>
            <person name="Liu S."/>
            <person name="Roellig D.M."/>
            <person name="Guo Y."/>
            <person name="Li N."/>
            <person name="Frace M.A."/>
            <person name="Tang K."/>
            <person name="Zhang L."/>
            <person name="Feng Y."/>
            <person name="Xiao L."/>
        </authorList>
    </citation>
    <scope>NUCLEOTIDE SEQUENCE [LARGE SCALE GENOMIC DNA]</scope>
    <source>
        <strain evidence="3">30847</strain>
    </source>
</reference>
<name>A0A1J4MKD1_9CRYT</name>
<keyword evidence="2" id="KW-0472">Membrane</keyword>
<feature type="region of interest" description="Disordered" evidence="1">
    <location>
        <begin position="120"/>
        <end position="156"/>
    </location>
</feature>
<feature type="transmembrane region" description="Helical" evidence="2">
    <location>
        <begin position="595"/>
        <end position="616"/>
    </location>
</feature>
<dbReference type="VEuPathDB" id="CryptoDB:cand_019330"/>
<organism evidence="3 4">
    <name type="scientific">Cryptosporidium andersoni</name>
    <dbReference type="NCBI Taxonomy" id="117008"/>
    <lineage>
        <taxon>Eukaryota</taxon>
        <taxon>Sar</taxon>
        <taxon>Alveolata</taxon>
        <taxon>Apicomplexa</taxon>
        <taxon>Conoidasida</taxon>
        <taxon>Coccidia</taxon>
        <taxon>Eucoccidiorida</taxon>
        <taxon>Eimeriorina</taxon>
        <taxon>Cryptosporidiidae</taxon>
        <taxon>Cryptosporidium</taxon>
    </lineage>
</organism>
<dbReference type="AlphaFoldDB" id="A0A1J4MKD1"/>
<accession>A0A1J4MKD1</accession>
<dbReference type="OrthoDB" id="10332937at2759"/>
<dbReference type="RefSeq" id="XP_067067113.1">
    <property type="nucleotide sequence ID" value="XM_067212164.1"/>
</dbReference>
<evidence type="ECO:0000313" key="3">
    <source>
        <dbReference type="EMBL" id="OII73309.1"/>
    </source>
</evidence>